<comment type="caution">
    <text evidence="3">The sequence shown here is derived from an EMBL/GenBank/DDBJ whole genome shotgun (WGS) entry which is preliminary data.</text>
</comment>
<feature type="signal peptide" evidence="2">
    <location>
        <begin position="1"/>
        <end position="22"/>
    </location>
</feature>
<accession>A0A9P4QLQ5</accession>
<reference evidence="3" key="1">
    <citation type="journal article" date="2020" name="Stud. Mycol.">
        <title>101 Dothideomycetes genomes: a test case for predicting lifestyles and emergence of pathogens.</title>
        <authorList>
            <person name="Haridas S."/>
            <person name="Albert R."/>
            <person name="Binder M."/>
            <person name="Bloem J."/>
            <person name="Labutti K."/>
            <person name="Salamov A."/>
            <person name="Andreopoulos B."/>
            <person name="Baker S."/>
            <person name="Barry K."/>
            <person name="Bills G."/>
            <person name="Bluhm B."/>
            <person name="Cannon C."/>
            <person name="Castanera R."/>
            <person name="Culley D."/>
            <person name="Daum C."/>
            <person name="Ezra D."/>
            <person name="Gonzalez J."/>
            <person name="Henrissat B."/>
            <person name="Kuo A."/>
            <person name="Liang C."/>
            <person name="Lipzen A."/>
            <person name="Lutzoni F."/>
            <person name="Magnuson J."/>
            <person name="Mondo S."/>
            <person name="Nolan M."/>
            <person name="Ohm R."/>
            <person name="Pangilinan J."/>
            <person name="Park H.-J."/>
            <person name="Ramirez L."/>
            <person name="Alfaro M."/>
            <person name="Sun H."/>
            <person name="Tritt A."/>
            <person name="Yoshinaga Y."/>
            <person name="Zwiers L.-H."/>
            <person name="Turgeon B."/>
            <person name="Goodwin S."/>
            <person name="Spatafora J."/>
            <person name="Crous P."/>
            <person name="Grigoriev I."/>
        </authorList>
    </citation>
    <scope>NUCLEOTIDE SEQUENCE</scope>
    <source>
        <strain evidence="3">CBS 125425</strain>
    </source>
</reference>
<dbReference type="OrthoDB" id="3779999at2759"/>
<gene>
    <name evidence="3" type="ORF">EJ04DRAFT_581062</name>
</gene>
<evidence type="ECO:0000313" key="3">
    <source>
        <dbReference type="EMBL" id="KAF2728814.1"/>
    </source>
</evidence>
<evidence type="ECO:0000313" key="4">
    <source>
        <dbReference type="Proteomes" id="UP000799444"/>
    </source>
</evidence>
<dbReference type="EMBL" id="ML996265">
    <property type="protein sequence ID" value="KAF2728814.1"/>
    <property type="molecule type" value="Genomic_DNA"/>
</dbReference>
<keyword evidence="4" id="KW-1185">Reference proteome</keyword>
<evidence type="ECO:0000256" key="2">
    <source>
        <dbReference type="SAM" id="SignalP"/>
    </source>
</evidence>
<dbReference type="GO" id="GO:0008237">
    <property type="term" value="F:metallopeptidase activity"/>
    <property type="evidence" value="ECO:0007669"/>
    <property type="project" value="InterPro"/>
</dbReference>
<name>A0A9P4QLQ5_9PLEO</name>
<organism evidence="3 4">
    <name type="scientific">Polyplosphaeria fusca</name>
    <dbReference type="NCBI Taxonomy" id="682080"/>
    <lineage>
        <taxon>Eukaryota</taxon>
        <taxon>Fungi</taxon>
        <taxon>Dikarya</taxon>
        <taxon>Ascomycota</taxon>
        <taxon>Pezizomycotina</taxon>
        <taxon>Dothideomycetes</taxon>
        <taxon>Pleosporomycetidae</taxon>
        <taxon>Pleosporales</taxon>
        <taxon>Tetraplosphaeriaceae</taxon>
        <taxon>Polyplosphaeria</taxon>
    </lineage>
</organism>
<protein>
    <submittedName>
        <fullName evidence="3">Uncharacterized protein</fullName>
    </submittedName>
</protein>
<dbReference type="AlphaFoldDB" id="A0A9P4QLQ5"/>
<keyword evidence="2" id="KW-0732">Signal</keyword>
<sequence>MLGHILISGLVALSALSSVVHSAPSYVRHEDGTVVFTVEHRSEDGNGDVEKRRIWLNQWVGCSSDQQQQITDSWKSMLQMAEQIKGKIDFDEAVARDFLGDSKKNSAQQKVIRGLIEHVTTWQLGGVLDWHLAMYCNDYLKKRADIGAAPGEGCPGKTLPEDYDKCRSKCWQLSNQSNGGVPRWRYRGLAYTENWRSTHIGAMNWCPGWFAQPTCLDAYQRNIKLNTEQRINMVNYQCREQAMVHELFHLDMHSSRVPNAGHVLDRKMHMRDFSGNIVSVLAYGPLYTKVLANWSKDVGRYVATNADNLAFYFLGKWIQETGGFYPEDPRTNDGPQSIPNRRRTRRDVTPDVYDPIQIVDGQVSQGDPNDLVSALGVNSTDEAETEFEYQDDEDDCDDLTGVEDGSVPSVCQPGNDPLDLDGSIPFPPNQAPPGPGPPTETATSPTPGPAVRRGGLTI</sequence>
<feature type="region of interest" description="Disordered" evidence="1">
    <location>
        <begin position="401"/>
        <end position="458"/>
    </location>
</feature>
<dbReference type="Gene3D" id="3.40.390.10">
    <property type="entry name" value="Collagenase (Catalytic Domain)"/>
    <property type="match status" value="1"/>
</dbReference>
<feature type="region of interest" description="Disordered" evidence="1">
    <location>
        <begin position="324"/>
        <end position="352"/>
    </location>
</feature>
<proteinExistence type="predicted"/>
<dbReference type="InterPro" id="IPR024079">
    <property type="entry name" value="MetalloPept_cat_dom_sf"/>
</dbReference>
<feature type="compositionally biased region" description="Pro residues" evidence="1">
    <location>
        <begin position="425"/>
        <end position="438"/>
    </location>
</feature>
<evidence type="ECO:0000256" key="1">
    <source>
        <dbReference type="SAM" id="MobiDB-lite"/>
    </source>
</evidence>
<feature type="chain" id="PRO_5040218992" evidence="2">
    <location>
        <begin position="23"/>
        <end position="458"/>
    </location>
</feature>
<dbReference type="Proteomes" id="UP000799444">
    <property type="component" value="Unassembled WGS sequence"/>
</dbReference>